<evidence type="ECO:0000256" key="1">
    <source>
        <dbReference type="ARBA" id="ARBA00004123"/>
    </source>
</evidence>
<dbReference type="EMBL" id="CDMC01000007">
    <property type="protein sequence ID" value="CEN62225.1"/>
    <property type="molecule type" value="Genomic_DNA"/>
</dbReference>
<dbReference type="GO" id="GO:0005643">
    <property type="term" value="C:nuclear pore"/>
    <property type="evidence" value="ECO:0007669"/>
    <property type="project" value="UniProtKB-ARBA"/>
</dbReference>
<feature type="domain" description="Nucleoporin nup120-like HEAT repeat" evidence="7">
    <location>
        <begin position="871"/>
        <end position="1047"/>
    </location>
</feature>
<dbReference type="Pfam" id="PF21486">
    <property type="entry name" value="NUP120_helical"/>
    <property type="match status" value="1"/>
</dbReference>
<evidence type="ECO:0000259" key="6">
    <source>
        <dbReference type="Pfam" id="PF21486"/>
    </source>
</evidence>
<feature type="region of interest" description="Disordered" evidence="4">
    <location>
        <begin position="1200"/>
        <end position="1224"/>
    </location>
</feature>
<dbReference type="OMA" id="TLWKNNM"/>
<organism evidence="8 9">
    <name type="scientific">Aspergillus calidoustus</name>
    <dbReference type="NCBI Taxonomy" id="454130"/>
    <lineage>
        <taxon>Eukaryota</taxon>
        <taxon>Fungi</taxon>
        <taxon>Dikarya</taxon>
        <taxon>Ascomycota</taxon>
        <taxon>Pezizomycotina</taxon>
        <taxon>Eurotiomycetes</taxon>
        <taxon>Eurotiomycetidae</taxon>
        <taxon>Eurotiales</taxon>
        <taxon>Aspergillaceae</taxon>
        <taxon>Aspergillus</taxon>
        <taxon>Aspergillus subgen. Nidulantes</taxon>
    </lineage>
</organism>
<dbReference type="PANTHER" id="PTHR21286">
    <property type="entry name" value="NUCLEAR PORE COMPLEX PROTEIN NUP160"/>
    <property type="match status" value="1"/>
</dbReference>
<dbReference type="InterPro" id="IPR011047">
    <property type="entry name" value="Quinoprotein_ADH-like_sf"/>
</dbReference>
<dbReference type="Pfam" id="PF23300">
    <property type="entry name" value="HEAT_Nup120"/>
    <property type="match status" value="1"/>
</dbReference>
<dbReference type="InterPro" id="IPR059141">
    <property type="entry name" value="Beta-prop_Nup120_160"/>
</dbReference>
<feature type="compositionally biased region" description="Low complexity" evidence="4">
    <location>
        <begin position="1240"/>
        <end position="1275"/>
    </location>
</feature>
<dbReference type="Proteomes" id="UP000054771">
    <property type="component" value="Unassembled WGS sequence"/>
</dbReference>
<keyword evidence="9" id="KW-1185">Reference proteome</keyword>
<feature type="region of interest" description="Disordered" evidence="4">
    <location>
        <begin position="1315"/>
        <end position="1335"/>
    </location>
</feature>
<evidence type="ECO:0000256" key="4">
    <source>
        <dbReference type="SAM" id="MobiDB-lite"/>
    </source>
</evidence>
<feature type="compositionally biased region" description="Acidic residues" evidence="4">
    <location>
        <begin position="1212"/>
        <end position="1224"/>
    </location>
</feature>
<evidence type="ECO:0000256" key="2">
    <source>
        <dbReference type="ARBA" id="ARBA00022448"/>
    </source>
</evidence>
<dbReference type="PANTHER" id="PTHR21286:SF0">
    <property type="entry name" value="NUCLEAR PORE COMPLEX PROTEIN NUP160"/>
    <property type="match status" value="1"/>
</dbReference>
<evidence type="ECO:0000259" key="7">
    <source>
        <dbReference type="Pfam" id="PF23300"/>
    </source>
</evidence>
<name>A0A0U5GUZ5_ASPCI</name>
<sequence>MAKIYKDTQVDLRPYSPSTVVNIPIPTQASAAQTRARFAISSSTGLDQVVAKDEDEFARRYLVTQGSVYFRKRNVYPRAFLWRVVNENKVLEIQCVDLTKGGTEHHEYNVTMRLDFQEEILPSCVALADSEEHEVLNVFVITASKELHSLALRPEFFRRTASIDENISDWCKSCLPAPLTFTFPHRLHASSPLELFISLDNGALLRLTRRAADDGSNWSPLTLDERTWGASLRGLVRWNAQTSLKYGGRNLDANTANAIATTSDQTYVFAVCLNHSIKIWNLATNKLVATKDLLNREIQQPDALSYALNPSESSFIRVFNAERALDGEYRYYVLTYSPFEDGCFKFWAVKGGLTTPLIIEDLFPNTPLRPLDPDSTGSMFWSIADFQIKPAEEGKGMELWLLWRNSGLYQLYTLHFSFETLVSDWANNWVSAGSDLRRQEPSPRMAFSDVVDPTEKWLKFLLQPNRFPSEVLETALTIYQEALKPLSSSSTLKKSVPLSERLCSTIAATVSLRKFDDDEMDFTRFRTDTDSKWRQFWQIVEDLNKRRFEPVNLAYDTFYETPWILLSDSCAVVRECSSTELFLHNPGHVLRSDGAKIVDRWRHRNLSTEVGDLFEEASHLMTVAADFRKRFSGDLEAFVLGAIEAEIFAEPSSSVQDRMEVFRESCEVAEQISEQVYDSLVSEMNQRLNIYQLPSEVFYKILETIPAGFPGKDSDLLPTHFGVKVTVNGVQETILFTRQILIDLLVLVVFVDGDVQQEEGSTFDAVELYVELVTLLREYEMMHWLSSNTRKSTERSSTDDSSVSSFSLVDSHSSGKGGRNATILEDLFAADIKPRQTVNLPQSYTLTLGIRDVLSWVTRPGEVAYPNALVYIQCDLIAKGNIDLAWDFLRFQASTSWSTYVKGRLYVAMSELDTAALYFRKAAYLLSCGKPLGNLHEMSSTLLDIVAVDCFHNGLPKYFQHVLSIFEQVRAFSHVAEFASLALQALASEHASEQDIEVARLQNDLLSRLFYASLQTCQFNQAYSALSRYRDPALQKYALGSLITSILAASGSGSAGLEQILHFPTSLIPNIASHVDEILSSLARKQPSFSSLLDTSNKWAQGTVDYQRILQAYRIKRGDYRGAAEVAYHNVERLRQARDTSTHHLILSKAKAGDTFHPPLDEDDPESNEIRHELLSLINLLACVDKSEAYILVDRDEQWRPSSRRRSSVKPEDEDGNIFMDDADIPTARHGSIAGLRFFPSKSSSSSTTNPTKPPSLSFPSATTPAGSTTASAPAKQPSHSVPRRRVIVTLDHLRREYQSELDRVSRIERGDWEFGLDGDNEEVEADNDDTMLLA</sequence>
<dbReference type="GO" id="GO:0017056">
    <property type="term" value="F:structural constituent of nuclear pore"/>
    <property type="evidence" value="ECO:0007669"/>
    <property type="project" value="TreeGrafter"/>
</dbReference>
<dbReference type="OrthoDB" id="67716at2759"/>
<feature type="domain" description="Nucleoporin Nup120 helical" evidence="6">
    <location>
        <begin position="644"/>
        <end position="772"/>
    </location>
</feature>
<dbReference type="SUPFAM" id="SSF50998">
    <property type="entry name" value="Quinoprotein alcohol dehydrogenase-like"/>
    <property type="match status" value="1"/>
</dbReference>
<reference evidence="9" key="1">
    <citation type="journal article" date="2016" name="Genome Announc.">
        <title>Draft genome sequences of fungus Aspergillus calidoustus.</title>
        <authorList>
            <person name="Horn F."/>
            <person name="Linde J."/>
            <person name="Mattern D.J."/>
            <person name="Walther G."/>
            <person name="Guthke R."/>
            <person name="Scherlach K."/>
            <person name="Martin K."/>
            <person name="Brakhage A.A."/>
            <person name="Petzke L."/>
            <person name="Valiante V."/>
        </authorList>
    </citation>
    <scope>NUCLEOTIDE SEQUENCE [LARGE SCALE GENOMIC DNA]</scope>
    <source>
        <strain evidence="9">SF006504</strain>
    </source>
</reference>
<dbReference type="InterPro" id="IPR021717">
    <property type="entry name" value="Nucleoporin_Nup160"/>
</dbReference>
<evidence type="ECO:0000256" key="3">
    <source>
        <dbReference type="ARBA" id="ARBA00023242"/>
    </source>
</evidence>
<gene>
    <name evidence="8" type="ORF">ASPCAL08863</name>
</gene>
<dbReference type="STRING" id="454130.A0A0U5GUZ5"/>
<dbReference type="Pfam" id="PF11715">
    <property type="entry name" value="Beta-prop_Nup120_160"/>
    <property type="match status" value="1"/>
</dbReference>
<evidence type="ECO:0000313" key="8">
    <source>
        <dbReference type="EMBL" id="CEN62225.1"/>
    </source>
</evidence>
<protein>
    <submittedName>
        <fullName evidence="8">Putative Nuclear pore complex protein An-Nup120 (Eurofung)</fullName>
    </submittedName>
</protein>
<evidence type="ECO:0000313" key="9">
    <source>
        <dbReference type="Proteomes" id="UP000054771"/>
    </source>
</evidence>
<dbReference type="InterPro" id="IPR056548">
    <property type="entry name" value="HEAT_Nup120"/>
</dbReference>
<proteinExistence type="predicted"/>
<feature type="region of interest" description="Disordered" evidence="4">
    <location>
        <begin position="1239"/>
        <end position="1284"/>
    </location>
</feature>
<feature type="compositionally biased region" description="Low complexity" evidence="4">
    <location>
        <begin position="799"/>
        <end position="814"/>
    </location>
</feature>
<keyword evidence="3" id="KW-0539">Nucleus</keyword>
<keyword evidence="2" id="KW-0813">Transport</keyword>
<feature type="domain" description="Nucleoporin Nup120/160 beta-propeller" evidence="5">
    <location>
        <begin position="78"/>
        <end position="580"/>
    </location>
</feature>
<accession>A0A0U5GUZ5</accession>
<feature type="region of interest" description="Disordered" evidence="4">
    <location>
        <begin position="790"/>
        <end position="817"/>
    </location>
</feature>
<evidence type="ECO:0000259" key="5">
    <source>
        <dbReference type="Pfam" id="PF11715"/>
    </source>
</evidence>
<dbReference type="InterPro" id="IPR048884">
    <property type="entry name" value="Nup120_helical"/>
</dbReference>
<comment type="subcellular location">
    <subcellularLocation>
        <location evidence="1">Nucleus</location>
    </subcellularLocation>
</comment>